<feature type="domain" description="Ap4A phosphorylase 1/2 N-terminal" evidence="4">
    <location>
        <begin position="20"/>
        <end position="190"/>
    </location>
</feature>
<keyword evidence="6" id="KW-1185">Reference proteome</keyword>
<feature type="active site" description="Nucleophile" evidence="1">
    <location>
        <position position="169"/>
    </location>
</feature>
<dbReference type="InterPro" id="IPR036265">
    <property type="entry name" value="HIT-like_sf"/>
</dbReference>
<dbReference type="RefSeq" id="XP_004345578.1">
    <property type="nucleotide sequence ID" value="XM_004345528.2"/>
</dbReference>
<dbReference type="AlphaFoldDB" id="A0A0D2X469"/>
<evidence type="ECO:0000259" key="4">
    <source>
        <dbReference type="Pfam" id="PF19327"/>
    </source>
</evidence>
<dbReference type="Gene3D" id="3.30.428.70">
    <property type="match status" value="1"/>
</dbReference>
<dbReference type="OrthoDB" id="10267950at2759"/>
<sequence>MASPASAGGSSSSSSPQDLINTQPEQLAETIRRSVATARAAGSLFSIDARSSIHVQEGVQFIIRVSNALDKKKAEDKRTEEKQSPKDPFMAPFEPGMFVGRLSDTHSAVLNKFNIVENHTLVITRDFVPQGTPLTLADMTSTLQVVDALDGFGFYNCGPLSGASQPHKHTQVFPRNTPGIGSNVPIEAALPPRLANEASQTVHHIPAFSRAFRHAFVWLTPSKGVSASGTAAHAHNSVQRAQDLHAAYLKALDYLEIPANHPHEPADAAPSYNVLFTAEWLLVVPRAADSHDGIGCNAVGFTGSLFVRTPEDAAKLEVLTPLGLLAAVGFKTLS</sequence>
<dbReference type="eggNOG" id="ENOG502QRAQ">
    <property type="taxonomic scope" value="Eukaryota"/>
</dbReference>
<dbReference type="Pfam" id="PF09830">
    <property type="entry name" value="ATP_transf"/>
    <property type="match status" value="1"/>
</dbReference>
<evidence type="ECO:0000256" key="1">
    <source>
        <dbReference type="PIRSR" id="PIRSR000846-1"/>
    </source>
</evidence>
<dbReference type="GO" id="GO:0009117">
    <property type="term" value="P:nucleotide metabolic process"/>
    <property type="evidence" value="ECO:0007669"/>
    <property type="project" value="InterPro"/>
</dbReference>
<dbReference type="PANTHER" id="PTHR38420:SF1">
    <property type="entry name" value="PUTATIVE (AFU_ORTHOLOGUE AFUA_5G14690)-RELATED"/>
    <property type="match status" value="1"/>
</dbReference>
<dbReference type="InterPro" id="IPR045759">
    <property type="entry name" value="Ap4A_phos1/2_N"/>
</dbReference>
<dbReference type="PhylomeDB" id="A0A0D2X469"/>
<dbReference type="OMA" id="DPFENPP"/>
<dbReference type="InParanoid" id="A0A0D2X469"/>
<dbReference type="Proteomes" id="UP000008743">
    <property type="component" value="Unassembled WGS sequence"/>
</dbReference>
<dbReference type="GO" id="GO:0005524">
    <property type="term" value="F:ATP binding"/>
    <property type="evidence" value="ECO:0007669"/>
    <property type="project" value="InterPro"/>
</dbReference>
<dbReference type="PANTHER" id="PTHR38420">
    <property type="entry name" value="AP-4-A PHOSPHORYLASE II"/>
    <property type="match status" value="1"/>
</dbReference>
<evidence type="ECO:0000259" key="3">
    <source>
        <dbReference type="Pfam" id="PF09830"/>
    </source>
</evidence>
<dbReference type="EMBL" id="KE346369">
    <property type="protein sequence ID" value="KJE95539.1"/>
    <property type="molecule type" value="Genomic_DNA"/>
</dbReference>
<dbReference type="SUPFAM" id="SSF54197">
    <property type="entry name" value="HIT-like"/>
    <property type="match status" value="1"/>
</dbReference>
<dbReference type="STRING" id="595528.A0A0D2X469"/>
<gene>
    <name evidence="5" type="ORF">CAOG_005988</name>
</gene>
<dbReference type="Pfam" id="PF19327">
    <property type="entry name" value="Ap4A_phos_N"/>
    <property type="match status" value="1"/>
</dbReference>
<dbReference type="InterPro" id="IPR009163">
    <property type="entry name" value="Ap4A_phos1/2"/>
</dbReference>
<evidence type="ECO:0000313" key="5">
    <source>
        <dbReference type="EMBL" id="KJE95539.1"/>
    </source>
</evidence>
<feature type="domain" description="ATP adenylyltransferase C-terminal" evidence="3">
    <location>
        <begin position="212"/>
        <end position="330"/>
    </location>
</feature>
<evidence type="ECO:0000313" key="6">
    <source>
        <dbReference type="Proteomes" id="UP000008743"/>
    </source>
</evidence>
<feature type="region of interest" description="Disordered" evidence="2">
    <location>
        <begin position="72"/>
        <end position="91"/>
    </location>
</feature>
<feature type="compositionally biased region" description="Low complexity" evidence="2">
    <location>
        <begin position="1"/>
        <end position="16"/>
    </location>
</feature>
<dbReference type="InterPro" id="IPR043171">
    <property type="entry name" value="Ap4A_phos1/2-like"/>
</dbReference>
<evidence type="ECO:0000256" key="2">
    <source>
        <dbReference type="SAM" id="MobiDB-lite"/>
    </source>
</evidence>
<dbReference type="PIRSF" id="PIRSF000846">
    <property type="entry name" value="ATP_adenylyltr"/>
    <property type="match status" value="1"/>
</dbReference>
<organism evidence="5 6">
    <name type="scientific">Capsaspora owczarzaki (strain ATCC 30864)</name>
    <dbReference type="NCBI Taxonomy" id="595528"/>
    <lineage>
        <taxon>Eukaryota</taxon>
        <taxon>Filasterea</taxon>
        <taxon>Capsaspora</taxon>
    </lineage>
</organism>
<name>A0A0D2X469_CAPO3</name>
<proteinExistence type="predicted"/>
<feature type="compositionally biased region" description="Basic and acidic residues" evidence="2">
    <location>
        <begin position="72"/>
        <end position="85"/>
    </location>
</feature>
<accession>A0A0D2X469</accession>
<protein>
    <submittedName>
        <fullName evidence="5">Ap4A phosphorylase II</fullName>
    </submittedName>
</protein>
<feature type="region of interest" description="Disordered" evidence="2">
    <location>
        <begin position="1"/>
        <end position="25"/>
    </location>
</feature>
<dbReference type="InterPro" id="IPR019200">
    <property type="entry name" value="ATP_adenylylTrfase_C"/>
</dbReference>
<dbReference type="GO" id="GO:0003877">
    <property type="term" value="F:ATP:ADP adenylyltransferase activity"/>
    <property type="evidence" value="ECO:0007669"/>
    <property type="project" value="InterPro"/>
</dbReference>
<reference evidence="6" key="1">
    <citation type="submission" date="2011-02" db="EMBL/GenBank/DDBJ databases">
        <title>The Genome Sequence of Capsaspora owczarzaki ATCC 30864.</title>
        <authorList>
            <person name="Russ C."/>
            <person name="Cuomo C."/>
            <person name="Burger G."/>
            <person name="Gray M.W."/>
            <person name="Holland P.W.H."/>
            <person name="King N."/>
            <person name="Lang F.B.F."/>
            <person name="Roger A.J."/>
            <person name="Ruiz-Trillo I."/>
            <person name="Young S.K."/>
            <person name="Zeng Q."/>
            <person name="Gargeya S."/>
            <person name="Alvarado L."/>
            <person name="Berlin A."/>
            <person name="Chapman S.B."/>
            <person name="Chen Z."/>
            <person name="Freedman E."/>
            <person name="Gellesch M."/>
            <person name="Goldberg J."/>
            <person name="Griggs A."/>
            <person name="Gujja S."/>
            <person name="Heilman E."/>
            <person name="Heiman D."/>
            <person name="Howarth C."/>
            <person name="Mehta T."/>
            <person name="Neiman D."/>
            <person name="Pearson M."/>
            <person name="Roberts A."/>
            <person name="Saif S."/>
            <person name="Shea T."/>
            <person name="Shenoy N."/>
            <person name="Sisk P."/>
            <person name="Stolte C."/>
            <person name="Sykes S."/>
            <person name="White J."/>
            <person name="Yandava C."/>
            <person name="Haas B."/>
            <person name="Nusbaum C."/>
            <person name="Birren B."/>
        </authorList>
    </citation>
    <scope>NUCLEOTIDE SEQUENCE</scope>
    <source>
        <strain evidence="6">ATCC 30864</strain>
    </source>
</reference>